<dbReference type="PANTHER" id="PTHR43157:SF31">
    <property type="entry name" value="PHOSPHATIDYLINOSITOL-GLYCAN BIOSYNTHESIS CLASS F PROTEIN"/>
    <property type="match status" value="1"/>
</dbReference>
<name>A0A1V6S8N6_9EURO</name>
<evidence type="ECO:0000313" key="4">
    <source>
        <dbReference type="Proteomes" id="UP000191518"/>
    </source>
</evidence>
<comment type="similarity">
    <text evidence="1">Belongs to the short-chain dehydrogenases/reductases (SDR) family.</text>
</comment>
<dbReference type="Pfam" id="PF00106">
    <property type="entry name" value="adh_short"/>
    <property type="match status" value="1"/>
</dbReference>
<keyword evidence="2" id="KW-0560">Oxidoreductase</keyword>
<dbReference type="GO" id="GO:0016491">
    <property type="term" value="F:oxidoreductase activity"/>
    <property type="evidence" value="ECO:0007669"/>
    <property type="project" value="UniProtKB-KW"/>
</dbReference>
<dbReference type="InterPro" id="IPR036291">
    <property type="entry name" value="NAD(P)-bd_dom_sf"/>
</dbReference>
<proteinExistence type="inferred from homology"/>
<dbReference type="AlphaFoldDB" id="A0A1V6S8N6"/>
<accession>A0A1V6S8N6</accession>
<sequence>MSALSFLYSQLFIEPPVPTHDFQGQTVIITGSNRGIGFEAARHLLRLNASKVILAVRSVEKGQVAADDLEKSTGRSGVVQVEELDMTNHASVQQFVTKIATIDRIDAVLLNAGIYTHDFNLAEGYESTLTVNVINTFLLAILLVPALKKSAKTWGIRPRLSFVASDRHVMYALPEWKLQNTFEVLSDPQKARMPERYPISKLIQILLTKVMAKKLESARDVIVNTFTPGLCVSGIIDNVHGVTGFALWFLSKVAARTTEVGGRTLIAAIAQGEDSHGKYLNDGKIDEASLSAFVRSQESMLARDKLWEELMGILEKKQPGIALLLEPIP</sequence>
<evidence type="ECO:0000313" key="3">
    <source>
        <dbReference type="EMBL" id="OQE10228.1"/>
    </source>
</evidence>
<keyword evidence="4" id="KW-1185">Reference proteome</keyword>
<dbReference type="SUPFAM" id="SSF51735">
    <property type="entry name" value="NAD(P)-binding Rossmann-fold domains"/>
    <property type="match status" value="1"/>
</dbReference>
<gene>
    <name evidence="3" type="ORF">PENVUL_c004G01616</name>
</gene>
<reference evidence="4" key="1">
    <citation type="journal article" date="2017" name="Nat. Microbiol.">
        <title>Global analysis of biosynthetic gene clusters reveals vast potential of secondary metabolite production in Penicillium species.</title>
        <authorList>
            <person name="Nielsen J.C."/>
            <person name="Grijseels S."/>
            <person name="Prigent S."/>
            <person name="Ji B."/>
            <person name="Dainat J."/>
            <person name="Nielsen K.F."/>
            <person name="Frisvad J.C."/>
            <person name="Workman M."/>
            <person name="Nielsen J."/>
        </authorList>
    </citation>
    <scope>NUCLEOTIDE SEQUENCE [LARGE SCALE GENOMIC DNA]</scope>
    <source>
        <strain evidence="4">IBT 29486</strain>
    </source>
</reference>
<dbReference type="OrthoDB" id="542013at2759"/>
<dbReference type="InterPro" id="IPR002347">
    <property type="entry name" value="SDR_fam"/>
</dbReference>
<dbReference type="STRING" id="29845.A0A1V6S8N6"/>
<evidence type="ECO:0000256" key="1">
    <source>
        <dbReference type="ARBA" id="ARBA00006484"/>
    </source>
</evidence>
<evidence type="ECO:0000256" key="2">
    <source>
        <dbReference type="ARBA" id="ARBA00023002"/>
    </source>
</evidence>
<comment type="caution">
    <text evidence="3">The sequence shown here is derived from an EMBL/GenBank/DDBJ whole genome shotgun (WGS) entry which is preliminary data.</text>
</comment>
<protein>
    <submittedName>
        <fullName evidence="3">Uncharacterized protein</fullName>
    </submittedName>
</protein>
<dbReference type="PRINTS" id="PR00081">
    <property type="entry name" value="GDHRDH"/>
</dbReference>
<dbReference type="Gene3D" id="3.40.50.720">
    <property type="entry name" value="NAD(P)-binding Rossmann-like Domain"/>
    <property type="match status" value="1"/>
</dbReference>
<dbReference type="EMBL" id="MDYP01000004">
    <property type="protein sequence ID" value="OQE10228.1"/>
    <property type="molecule type" value="Genomic_DNA"/>
</dbReference>
<dbReference type="PANTHER" id="PTHR43157">
    <property type="entry name" value="PHOSPHATIDYLINOSITOL-GLYCAN BIOSYNTHESIS CLASS F PROTEIN-RELATED"/>
    <property type="match status" value="1"/>
</dbReference>
<dbReference type="Proteomes" id="UP000191518">
    <property type="component" value="Unassembled WGS sequence"/>
</dbReference>
<organism evidence="3 4">
    <name type="scientific">Penicillium vulpinum</name>
    <dbReference type="NCBI Taxonomy" id="29845"/>
    <lineage>
        <taxon>Eukaryota</taxon>
        <taxon>Fungi</taxon>
        <taxon>Dikarya</taxon>
        <taxon>Ascomycota</taxon>
        <taxon>Pezizomycotina</taxon>
        <taxon>Eurotiomycetes</taxon>
        <taxon>Eurotiomycetidae</taxon>
        <taxon>Eurotiales</taxon>
        <taxon>Aspergillaceae</taxon>
        <taxon>Penicillium</taxon>
    </lineage>
</organism>